<sequence>MAGDNSPELVAELDRLDEAVKAAPAGDTAAQIALWRQVTRLEHWFFIARGPADRPRPYAVAADQGPMICLYSSASRANEAAHALGLAIPEGDAVPLFGVPMPAAIDYLAAFGESGVFGVTLDHPRIGHYIPLANLGLLKGRIARPVRGQSEEFG</sequence>
<gene>
    <name evidence="1" type="ORF">CFP75_30705</name>
</gene>
<evidence type="ECO:0008006" key="3">
    <source>
        <dbReference type="Google" id="ProtNLM"/>
    </source>
</evidence>
<dbReference type="RefSeq" id="WP_020635512.1">
    <property type="nucleotide sequence ID" value="NZ_KB913032.1"/>
</dbReference>
<proteinExistence type="predicted"/>
<dbReference type="Proteomes" id="UP000215563">
    <property type="component" value="Unassembled WGS sequence"/>
</dbReference>
<protein>
    <recommendedName>
        <fullName evidence="3">SseB protein N-terminal domain-containing protein</fullName>
    </recommendedName>
</protein>
<organism evidence="1 2">
    <name type="scientific">Amycolatopsis alba DSM 44262</name>
    <dbReference type="NCBI Taxonomy" id="1125972"/>
    <lineage>
        <taxon>Bacteria</taxon>
        <taxon>Bacillati</taxon>
        <taxon>Actinomycetota</taxon>
        <taxon>Actinomycetes</taxon>
        <taxon>Pseudonocardiales</taxon>
        <taxon>Pseudonocardiaceae</taxon>
        <taxon>Amycolatopsis</taxon>
    </lineage>
</organism>
<comment type="caution">
    <text evidence="1">The sequence shown here is derived from an EMBL/GenBank/DDBJ whole genome shotgun (WGS) entry which is preliminary data.</text>
</comment>
<reference evidence="1 2" key="1">
    <citation type="submission" date="2017-07" db="EMBL/GenBank/DDBJ databases">
        <title>Amycolatopsis alba DSM 44262 Genome sequencing and assembly.</title>
        <authorList>
            <person name="Kaur N."/>
            <person name="Mayilraj S."/>
        </authorList>
    </citation>
    <scope>NUCLEOTIDE SEQUENCE [LARGE SCALE GENOMIC DNA]</scope>
    <source>
        <strain evidence="1 2">DSM 44262</strain>
    </source>
</reference>
<evidence type="ECO:0000313" key="1">
    <source>
        <dbReference type="EMBL" id="OXM45331.1"/>
    </source>
</evidence>
<dbReference type="OrthoDB" id="3635752at2"/>
<evidence type="ECO:0000313" key="2">
    <source>
        <dbReference type="Proteomes" id="UP000215563"/>
    </source>
</evidence>
<dbReference type="EMBL" id="NMQU01000104">
    <property type="protein sequence ID" value="OXM45331.1"/>
    <property type="molecule type" value="Genomic_DNA"/>
</dbReference>
<dbReference type="AlphaFoldDB" id="A0A229RFU5"/>
<name>A0A229RFU5_AMYAL</name>
<keyword evidence="2" id="KW-1185">Reference proteome</keyword>
<accession>A0A229RFU5</accession>